<dbReference type="RefSeq" id="WP_207295664.1">
    <property type="nucleotide sequence ID" value="NZ_CP071448.1"/>
</dbReference>
<dbReference type="InterPro" id="IPR043834">
    <property type="entry name" value="REC"/>
</dbReference>
<evidence type="ECO:0000259" key="1">
    <source>
        <dbReference type="Pfam" id="PF19192"/>
    </source>
</evidence>
<dbReference type="EMBL" id="CP071448">
    <property type="protein sequence ID" value="QSW88461.1"/>
    <property type="molecule type" value="Genomic_DNA"/>
</dbReference>
<dbReference type="Pfam" id="PF19192">
    <property type="entry name" value="Response_reg_2"/>
    <property type="match status" value="1"/>
</dbReference>
<accession>A0ABX7QBP1</accession>
<proteinExistence type="predicted"/>
<gene>
    <name evidence="2" type="ORF">J0383_19715</name>
</gene>
<sequence length="567" mass="65732">MYSEKAFEILDASINNAVFIDEKAKEFYSETSDLEAFAEEKLSKDLYNTFKTNGKNLTVHRFVKSNIDEPKTIEYLFKGKDLILLDWELDGVSGLEYSLNLLHKAVSSPNINFCCVYSNSQNFADVPLFLDTYFSGLSREQFESIKDAYSHFESQDLQNIINKNEEEILNFSEENEINSETFPIDELKDKSILYLVRLIYISLEVDKFFITDNQSDKYEVLNTGENSFMINNTFVLTLKKDFTDDADYGKLVKRISEIVIKNEGSFFQLLGLEMQSVFNDNESFIDNSILKSSTEALFQFRNHLKDDKAFGTIIKKLLLEQATLKLRTAKLSLLKTDFLDSRTNELANKEPTHEALFNLNVFYNSVKVKSLHPSDVPNLNFGDIFKGSGKDYYLCITALCDCLYPNKIDSNFYFAKGEEFDDLETALRLGDTAFLSFLPNGKVVLWGDKEIIKKPKIKQNKEESDEDFKDRKELELLKIENEAYKKFLYKPFFIKPKVYNVEDNKILDSKLRIWDITNKITNQGRNHDLNYFEIEYVSTLRDDYTQRIANHAFGHPSRVGVDFAKIQ</sequence>
<evidence type="ECO:0000313" key="2">
    <source>
        <dbReference type="EMBL" id="QSW88461.1"/>
    </source>
</evidence>
<dbReference type="Proteomes" id="UP000663440">
    <property type="component" value="Chromosome"/>
</dbReference>
<feature type="domain" description="Response receiver" evidence="1">
    <location>
        <begin position="13"/>
        <end position="165"/>
    </location>
</feature>
<organism evidence="2 3">
    <name type="scientific">Flavobacterium endoglycinae</name>
    <dbReference type="NCBI Taxonomy" id="2816357"/>
    <lineage>
        <taxon>Bacteria</taxon>
        <taxon>Pseudomonadati</taxon>
        <taxon>Bacteroidota</taxon>
        <taxon>Flavobacteriia</taxon>
        <taxon>Flavobacteriales</taxon>
        <taxon>Flavobacteriaceae</taxon>
        <taxon>Flavobacterium</taxon>
    </lineage>
</organism>
<protein>
    <recommendedName>
        <fullName evidence="1">Response receiver domain-containing protein</fullName>
    </recommendedName>
</protein>
<keyword evidence="3" id="KW-1185">Reference proteome</keyword>
<name>A0ABX7QBP1_9FLAO</name>
<reference evidence="2 3" key="1">
    <citation type="submission" date="2021-03" db="EMBL/GenBank/DDBJ databases">
        <title>Flavobacterium kribbensis sp. nov, an endophytic bacteria, isolated from soybean.</title>
        <authorList>
            <person name="Lee J."/>
            <person name="Seo J."/>
        </authorList>
    </citation>
    <scope>NUCLEOTIDE SEQUENCE [LARGE SCALE GENOMIC DNA]</scope>
    <source>
        <strain evidence="2 3">BB8</strain>
    </source>
</reference>
<evidence type="ECO:0000313" key="3">
    <source>
        <dbReference type="Proteomes" id="UP000663440"/>
    </source>
</evidence>